<keyword evidence="3" id="KW-1185">Reference proteome</keyword>
<evidence type="ECO:0000313" key="2">
    <source>
        <dbReference type="EMBL" id="PPS21044.1"/>
    </source>
</evidence>
<reference evidence="2 3" key="1">
    <citation type="submission" date="2014-04" db="EMBL/GenBank/DDBJ databases">
        <title>Whole genome sequence of 'Brachyspira hampsonii' D13-03603F2.</title>
        <authorList>
            <person name="Patterson A.H."/>
            <person name="Chaban B."/>
            <person name="Fernando C."/>
            <person name="Harding J.C."/>
            <person name="Hill J.E."/>
        </authorList>
    </citation>
    <scope>NUCLEOTIDE SEQUENCE [LARGE SCALE GENOMIC DNA]</scope>
    <source>
        <strain evidence="2 3">D13-03603F2</strain>
    </source>
</reference>
<dbReference type="Pfam" id="PF05540">
    <property type="entry name" value="Serpulina_VSP"/>
    <property type="match status" value="1"/>
</dbReference>
<dbReference type="Proteomes" id="UP000238924">
    <property type="component" value="Unassembled WGS sequence"/>
</dbReference>
<name>A0ABX5B1F7_9SPIR</name>
<dbReference type="RefSeq" id="WP_013113752.1">
    <property type="nucleotide sequence ID" value="NZ_JJMJ01000238.1"/>
</dbReference>
<evidence type="ECO:0000256" key="1">
    <source>
        <dbReference type="SAM" id="SignalP"/>
    </source>
</evidence>
<accession>A0ABX5B1F7</accession>
<evidence type="ECO:0000313" key="3">
    <source>
        <dbReference type="Proteomes" id="UP000238924"/>
    </source>
</evidence>
<gene>
    <name evidence="2" type="ORF">DJ52_13275</name>
</gene>
<dbReference type="InterPro" id="IPR008838">
    <property type="entry name" value="Variable_surface_protein_TREHY"/>
</dbReference>
<protein>
    <submittedName>
        <fullName evidence="2">Cell surface protein</fullName>
    </submittedName>
</protein>
<dbReference type="EMBL" id="JJMJ01000238">
    <property type="protein sequence ID" value="PPS21044.1"/>
    <property type="molecule type" value="Genomic_DNA"/>
</dbReference>
<feature type="signal peptide" evidence="1">
    <location>
        <begin position="1"/>
        <end position="17"/>
    </location>
</feature>
<comment type="caution">
    <text evidence="2">The sequence shown here is derived from an EMBL/GenBank/DDBJ whole genome shotgun (WGS) entry which is preliminary data.</text>
</comment>
<feature type="chain" id="PRO_5045225748" evidence="1">
    <location>
        <begin position="18"/>
        <end position="374"/>
    </location>
</feature>
<proteinExistence type="predicted"/>
<sequence>MKKVLLTAMALLTIATASVFGMYGADGNDWINFLVHGNQFRARMDQLGFTLGNGTIKGTLGFKADGGWMGQILSGNNSGVQLDATLSAGIGYTSDMFGIGVGYNFTYIDKYLQVHTPTLLLNALNDSLRVAIPVQVAVADNAYGNGTKFTGVGFNQIELRYYTGIDAFNLIRLDLNYKNGTWENNSSKSTVETFGMQLRLYFLNTQVGNVTVNPYIRIDYHQALKGNYLGNDFSRDYLTIGDMYRNERGYALGENQSQSDIYDVSPFYLSIKPVLSLAASSDTVSLYFEPAIGYAVASQKQKGAAQQTSHALTWAAYAEMYVTPVKDLEWYFEMDVNGNVTGKTGSVANVNLPPVLFETTTGITWYLPSFGANE</sequence>
<keyword evidence="1" id="KW-0732">Signal</keyword>
<organism evidence="2 3">
    <name type="scientific">Brachyspira murdochii</name>
    <dbReference type="NCBI Taxonomy" id="84378"/>
    <lineage>
        <taxon>Bacteria</taxon>
        <taxon>Pseudomonadati</taxon>
        <taxon>Spirochaetota</taxon>
        <taxon>Spirochaetia</taxon>
        <taxon>Brachyspirales</taxon>
        <taxon>Brachyspiraceae</taxon>
        <taxon>Brachyspira</taxon>
    </lineage>
</organism>